<dbReference type="PANTHER" id="PTHR43280:SF28">
    <property type="entry name" value="HTH-TYPE TRANSCRIPTIONAL ACTIVATOR RHAS"/>
    <property type="match status" value="1"/>
</dbReference>
<dbReference type="Pfam" id="PF12833">
    <property type="entry name" value="HTH_18"/>
    <property type="match status" value="1"/>
</dbReference>
<organism evidence="6 7">
    <name type="scientific">Paenibacillus lignilyticus</name>
    <dbReference type="NCBI Taxonomy" id="1172615"/>
    <lineage>
        <taxon>Bacteria</taxon>
        <taxon>Bacillati</taxon>
        <taxon>Bacillota</taxon>
        <taxon>Bacilli</taxon>
        <taxon>Bacillales</taxon>
        <taxon>Paenibacillaceae</taxon>
        <taxon>Paenibacillus</taxon>
    </lineage>
</organism>
<evidence type="ECO:0000256" key="4">
    <source>
        <dbReference type="SAM" id="Phobius"/>
    </source>
</evidence>
<keyword evidence="4" id="KW-0812">Transmembrane</keyword>
<evidence type="ECO:0000313" key="6">
    <source>
        <dbReference type="EMBL" id="MBP3962838.1"/>
    </source>
</evidence>
<proteinExistence type="predicted"/>
<evidence type="ECO:0000256" key="2">
    <source>
        <dbReference type="ARBA" id="ARBA00023125"/>
    </source>
</evidence>
<dbReference type="SMART" id="SM00342">
    <property type="entry name" value="HTH_ARAC"/>
    <property type="match status" value="1"/>
</dbReference>
<dbReference type="Proteomes" id="UP000673394">
    <property type="component" value="Unassembled WGS sequence"/>
</dbReference>
<gene>
    <name evidence="6" type="ORF">I8J30_09000</name>
</gene>
<keyword evidence="4" id="KW-1133">Transmembrane helix</keyword>
<dbReference type="PROSITE" id="PS01124">
    <property type="entry name" value="HTH_ARAC_FAMILY_2"/>
    <property type="match status" value="1"/>
</dbReference>
<evidence type="ECO:0000259" key="5">
    <source>
        <dbReference type="PROSITE" id="PS01124"/>
    </source>
</evidence>
<name>A0ABS5CA65_9BACL</name>
<reference evidence="6 7" key="1">
    <citation type="submission" date="2021-04" db="EMBL/GenBank/DDBJ databases">
        <title>Paenibacillus sp. DLE-14 whole genome sequence.</title>
        <authorList>
            <person name="Ham Y.J."/>
        </authorList>
    </citation>
    <scope>NUCLEOTIDE SEQUENCE [LARGE SCALE GENOMIC DNA]</scope>
    <source>
        <strain evidence="6 7">DLE-14</strain>
    </source>
</reference>
<feature type="domain" description="HTH araC/xylS-type" evidence="5">
    <location>
        <begin position="663"/>
        <end position="760"/>
    </location>
</feature>
<protein>
    <submittedName>
        <fullName evidence="6">Helix-turn-helix domain-containing protein</fullName>
    </submittedName>
</protein>
<dbReference type="EMBL" id="JAGKSP010000002">
    <property type="protein sequence ID" value="MBP3962838.1"/>
    <property type="molecule type" value="Genomic_DNA"/>
</dbReference>
<keyword evidence="7" id="KW-1185">Reference proteome</keyword>
<feature type="transmembrane region" description="Helical" evidence="4">
    <location>
        <begin position="21"/>
        <end position="45"/>
    </location>
</feature>
<accession>A0ABS5CA65</accession>
<dbReference type="InterPro" id="IPR018060">
    <property type="entry name" value="HTH_AraC"/>
</dbReference>
<keyword evidence="4" id="KW-0472">Membrane</keyword>
<keyword evidence="2" id="KW-0238">DNA-binding</keyword>
<dbReference type="RefSeq" id="WP_210657316.1">
    <property type="nucleotide sequence ID" value="NZ_JAGKSP010000002.1"/>
</dbReference>
<evidence type="ECO:0000313" key="7">
    <source>
        <dbReference type="Proteomes" id="UP000673394"/>
    </source>
</evidence>
<keyword evidence="1" id="KW-0805">Transcription regulation</keyword>
<dbReference type="SUPFAM" id="SSF46689">
    <property type="entry name" value="Homeodomain-like"/>
    <property type="match status" value="1"/>
</dbReference>
<keyword evidence="3" id="KW-0804">Transcription</keyword>
<sequence>MIQLLKSIPRKATASMKKKTLVSIFLRFFVLTVLLMVSSATIAVYSNYRMIDDAKESNRNYLRAVSSSLDGLFNKLKDKGYSIASDTDFLNLVAMTDKSQKNYSSTSFELSNKLYDLYISDDVVDDAFIYFQNLNTVLAGSGSYDPTFYFNRHYRYKDYPQAFWNNAPESGSDSSIFPATDVTTQSGDSGEKRYKSIVPLLLNIESLARARSYMTINIDEQKIYRLIDDMNITKKGDIYLVDTLHNRFISTTDRKKLGETFDAKSLPLNVTDGSTESTVKIGSERYMLSFQHSTWSNLGFLIVTPEHMLTGPTNHFLYWTIGVMVLFMLIGTFISAVFTRGIYSPLAEIVIQMKRFAMSPFEHGGSEYDYIKENMTSLQQFHQESMPSLLQILLYRALNQQIDQADIDRLQQKYDFFRGGDCFALAVVRVGFSAWSERSPADLKRLLADFNKPALDISEHESVLFLQEHNAEDIHASVQRLGDLFAAFLEDHRASVNLAVGISPIFHPLEQTSKAYKEACAVLDLRSVNKEGVLFTDADESRGGRASAYLAADKKEMLYKHLDHGNVEGAAHLLEQLLGEARNQDMPFKLFKQLASDLLYLAVEIVYVRGIDDQSLFDMPADEVIPYIGTVQDPRILESLCRDIYRALSVHIQNQLQSSKTINGMLDYIAQHLPEANLTMIADRFNMNANYVSQYFKKQLGVTFTDYINGLRIDKAKKLLVGSAITVNDIGKQVGFNNANAFIRMFKKLEAVTPNEYRKGNQALHQQAAAER</sequence>
<feature type="transmembrane region" description="Helical" evidence="4">
    <location>
        <begin position="316"/>
        <end position="338"/>
    </location>
</feature>
<dbReference type="InterPro" id="IPR009057">
    <property type="entry name" value="Homeodomain-like_sf"/>
</dbReference>
<evidence type="ECO:0000256" key="1">
    <source>
        <dbReference type="ARBA" id="ARBA00023015"/>
    </source>
</evidence>
<comment type="caution">
    <text evidence="6">The sequence shown here is derived from an EMBL/GenBank/DDBJ whole genome shotgun (WGS) entry which is preliminary data.</text>
</comment>
<dbReference type="PRINTS" id="PR00032">
    <property type="entry name" value="HTHARAC"/>
</dbReference>
<dbReference type="InterPro" id="IPR020449">
    <property type="entry name" value="Tscrpt_reg_AraC-type_HTH"/>
</dbReference>
<evidence type="ECO:0000256" key="3">
    <source>
        <dbReference type="ARBA" id="ARBA00023163"/>
    </source>
</evidence>
<dbReference type="PANTHER" id="PTHR43280">
    <property type="entry name" value="ARAC-FAMILY TRANSCRIPTIONAL REGULATOR"/>
    <property type="match status" value="1"/>
</dbReference>
<dbReference type="Gene3D" id="1.10.10.60">
    <property type="entry name" value="Homeodomain-like"/>
    <property type="match status" value="2"/>
</dbReference>